<dbReference type="GO" id="GO:0000049">
    <property type="term" value="F:tRNA binding"/>
    <property type="evidence" value="ECO:0007669"/>
    <property type="project" value="TreeGrafter"/>
</dbReference>
<dbReference type="InterPro" id="IPR016653">
    <property type="entry name" value="TRM10/TRM10A"/>
</dbReference>
<evidence type="ECO:0000313" key="14">
    <source>
        <dbReference type="Proteomes" id="UP000301737"/>
    </source>
</evidence>
<dbReference type="InterPro" id="IPR028564">
    <property type="entry name" value="MT_TRM10-typ"/>
</dbReference>
<dbReference type="AlphaFoldDB" id="A0A4C2E1L4"/>
<dbReference type="EMBL" id="BIMX01000001">
    <property type="protein sequence ID" value="GCE97256.1"/>
    <property type="molecule type" value="Genomic_DNA"/>
</dbReference>
<evidence type="ECO:0000256" key="9">
    <source>
        <dbReference type="PIRSR" id="PIRSR016323-1"/>
    </source>
</evidence>
<evidence type="ECO:0000256" key="5">
    <source>
        <dbReference type="ARBA" id="ARBA00022691"/>
    </source>
</evidence>
<keyword evidence="14" id="KW-1185">Reference proteome</keyword>
<feature type="binding site" evidence="10">
    <location>
        <position position="179"/>
    </location>
    <ligand>
        <name>S-adenosyl-L-methionine</name>
        <dbReference type="ChEBI" id="CHEBI:59789"/>
    </ligand>
</feature>
<dbReference type="GO" id="GO:0005634">
    <property type="term" value="C:nucleus"/>
    <property type="evidence" value="ECO:0007669"/>
    <property type="project" value="TreeGrafter"/>
</dbReference>
<feature type="binding site" evidence="10">
    <location>
        <position position="211"/>
    </location>
    <ligand>
        <name>S-adenosyl-L-methionine</name>
        <dbReference type="ChEBI" id="CHEBI:59789"/>
    </ligand>
</feature>
<comment type="catalytic activity">
    <reaction evidence="8">
        <text>guanosine(9) in tRNA + S-adenosyl-L-methionine = N(1)-methylguanosine(9) in tRNA + S-adenosyl-L-homocysteine + H(+)</text>
        <dbReference type="Rhea" id="RHEA:43156"/>
        <dbReference type="Rhea" id="RHEA-COMP:10367"/>
        <dbReference type="Rhea" id="RHEA-COMP:10368"/>
        <dbReference type="ChEBI" id="CHEBI:15378"/>
        <dbReference type="ChEBI" id="CHEBI:57856"/>
        <dbReference type="ChEBI" id="CHEBI:59789"/>
        <dbReference type="ChEBI" id="CHEBI:73542"/>
        <dbReference type="ChEBI" id="CHEBI:74269"/>
        <dbReference type="EC" id="2.1.1.221"/>
    </reaction>
</comment>
<dbReference type="EC" id="2.1.1.221" evidence="1"/>
<evidence type="ECO:0000256" key="4">
    <source>
        <dbReference type="ARBA" id="ARBA00022679"/>
    </source>
</evidence>
<sequence length="300" mass="35615">MSSNDYKKKMTTLPPVPEGMSKSQWKKVWKKQRYTIMKEEYANIRKEKRKRARENRRAKIQEFIDRGEDIPQEFKRRPRENPNQKDSKVNIVLDCGFDELMNDREIVSMSNQITRVYSSNRRENHFTHIDVTSFNKRLKTRFDEEMKGCHYEHWKNFEFHQDDELIMGPNVDKTKLVYLTADTDDKLETLEPGMTYIVGGIVDKNRHKLLCYNKAKKMGIPAKRLPIDEFINISGRKVLTTTHVVQLMLKYFDNHDWKEAFEYVLPPRKLDQENSQDDEDEDEDEDEEDNGDSEGGDGSY</sequence>
<dbReference type="InterPro" id="IPR038459">
    <property type="entry name" value="MT_TRM10-typ_sf"/>
</dbReference>
<keyword evidence="5" id="KW-0949">S-adenosyl-L-methionine</keyword>
<gene>
    <name evidence="13" type="primary">TRM10</name>
    <name evidence="13" type="ORF">ZYGM_004717</name>
</gene>
<organism evidence="13 14">
    <name type="scientific">Zygosaccharomyces mellis</name>
    <dbReference type="NCBI Taxonomy" id="42258"/>
    <lineage>
        <taxon>Eukaryota</taxon>
        <taxon>Fungi</taxon>
        <taxon>Dikarya</taxon>
        <taxon>Ascomycota</taxon>
        <taxon>Saccharomycotina</taxon>
        <taxon>Saccharomycetes</taxon>
        <taxon>Saccharomycetales</taxon>
        <taxon>Saccharomycetaceae</taxon>
        <taxon>Zygosaccharomyces</taxon>
    </lineage>
</organism>
<evidence type="ECO:0000256" key="7">
    <source>
        <dbReference type="ARBA" id="ARBA00032166"/>
    </source>
</evidence>
<dbReference type="OrthoDB" id="278300at2759"/>
<reference evidence="13 14" key="1">
    <citation type="submission" date="2019-01" db="EMBL/GenBank/DDBJ databases">
        <title>Draft Genome Sequencing of Zygosaccharomyces mellis Ca-7.</title>
        <authorList>
            <person name="Shiwa Y."/>
            <person name="Kanesaki Y."/>
            <person name="Ishige T."/>
            <person name="Mura K."/>
            <person name="Hori T."/>
            <person name="Tamura T."/>
        </authorList>
    </citation>
    <scope>NUCLEOTIDE SEQUENCE [LARGE SCALE GENOMIC DNA]</scope>
    <source>
        <strain evidence="13 14">Ca-7</strain>
    </source>
</reference>
<feature type="binding site" evidence="10">
    <location>
        <position position="225"/>
    </location>
    <ligand>
        <name>S-adenosyl-L-methionine</name>
        <dbReference type="ChEBI" id="CHEBI:59789"/>
    </ligand>
</feature>
<dbReference type="CDD" id="cd18089">
    <property type="entry name" value="SPOUT_Trm10-like"/>
    <property type="match status" value="1"/>
</dbReference>
<dbReference type="Gene3D" id="3.40.1280.30">
    <property type="match status" value="1"/>
</dbReference>
<evidence type="ECO:0000259" key="12">
    <source>
        <dbReference type="PROSITE" id="PS51675"/>
    </source>
</evidence>
<keyword evidence="3 13" id="KW-0489">Methyltransferase</keyword>
<feature type="binding site" evidence="10">
    <location>
        <position position="199"/>
    </location>
    <ligand>
        <name>S-adenosyl-L-methionine</name>
        <dbReference type="ChEBI" id="CHEBI:59789"/>
    </ligand>
</feature>
<feature type="compositionally biased region" description="Acidic residues" evidence="11">
    <location>
        <begin position="274"/>
        <end position="300"/>
    </location>
</feature>
<dbReference type="PIRSF" id="PIRSF016323">
    <property type="entry name" value="tRNA_m1G_mtfrase_met"/>
    <property type="match status" value="1"/>
</dbReference>
<dbReference type="GO" id="GO:0052905">
    <property type="term" value="F:tRNA (guanosine(9)-N1)-methyltransferase activity"/>
    <property type="evidence" value="ECO:0007669"/>
    <property type="project" value="UniProtKB-EC"/>
</dbReference>
<evidence type="ECO:0000256" key="6">
    <source>
        <dbReference type="ARBA" id="ARBA00031792"/>
    </source>
</evidence>
<evidence type="ECO:0000256" key="11">
    <source>
        <dbReference type="SAM" id="MobiDB-lite"/>
    </source>
</evidence>
<evidence type="ECO:0000256" key="3">
    <source>
        <dbReference type="ARBA" id="ARBA00022603"/>
    </source>
</evidence>
<feature type="region of interest" description="Disordered" evidence="11">
    <location>
        <begin position="268"/>
        <end position="300"/>
    </location>
</feature>
<evidence type="ECO:0000313" key="13">
    <source>
        <dbReference type="EMBL" id="GCE97256.1"/>
    </source>
</evidence>
<dbReference type="PROSITE" id="PS51675">
    <property type="entry name" value="SAM_MT_TRM10"/>
    <property type="match status" value="1"/>
</dbReference>
<keyword evidence="4 13" id="KW-0808">Transferase</keyword>
<dbReference type="PANTHER" id="PTHR13563:SF13">
    <property type="entry name" value="TRNA METHYLTRANSFERASE 10 HOMOLOG A"/>
    <property type="match status" value="1"/>
</dbReference>
<evidence type="ECO:0000256" key="1">
    <source>
        <dbReference type="ARBA" id="ARBA00012797"/>
    </source>
</evidence>
<feature type="active site" description="Proton acceptor" evidence="9">
    <location>
        <position position="203"/>
    </location>
</feature>
<dbReference type="PANTHER" id="PTHR13563">
    <property type="entry name" value="TRNA (GUANINE-9-) METHYLTRANSFERASE"/>
    <property type="match status" value="1"/>
</dbReference>
<name>A0A4C2E1L4_9SACH</name>
<evidence type="ECO:0000256" key="2">
    <source>
        <dbReference type="ARBA" id="ARBA00020451"/>
    </source>
</evidence>
<evidence type="ECO:0000256" key="8">
    <source>
        <dbReference type="ARBA" id="ARBA00048434"/>
    </source>
</evidence>
<dbReference type="GO" id="GO:0002939">
    <property type="term" value="P:tRNA N1-guanine methylation"/>
    <property type="evidence" value="ECO:0007669"/>
    <property type="project" value="TreeGrafter"/>
</dbReference>
<comment type="caution">
    <text evidence="13">The sequence shown here is derived from an EMBL/GenBank/DDBJ whole genome shotgun (WGS) entry which is preliminary data.</text>
</comment>
<dbReference type="InterPro" id="IPR007356">
    <property type="entry name" value="tRNA_m1G_MeTrfase_euk"/>
</dbReference>
<feature type="domain" description="SAM-dependent MTase TRM10-type" evidence="12">
    <location>
        <begin position="77"/>
        <end position="272"/>
    </location>
</feature>
<dbReference type="Proteomes" id="UP000301737">
    <property type="component" value="Unassembled WGS sequence"/>
</dbReference>
<feature type="region of interest" description="Disordered" evidence="11">
    <location>
        <begin position="1"/>
        <end position="24"/>
    </location>
</feature>
<protein>
    <recommendedName>
        <fullName evidence="2">tRNA (guanine(9)-N1)-methyltransferase</fullName>
        <ecNumber evidence="1">2.1.1.221</ecNumber>
    </recommendedName>
    <alternativeName>
        <fullName evidence="7">tRNA methyltransferase 10</fullName>
    </alternativeName>
    <alternativeName>
        <fullName evidence="6">tRNA(m1G9)-methyltransferase</fullName>
    </alternativeName>
</protein>
<evidence type="ECO:0000256" key="10">
    <source>
        <dbReference type="PIRSR" id="PIRSR016323-2"/>
    </source>
</evidence>
<accession>A0A4C2E1L4</accession>
<proteinExistence type="predicted"/>